<evidence type="ECO:0000313" key="1">
    <source>
        <dbReference type="EMBL" id="KAH9480390.1"/>
    </source>
</evidence>
<sequence>MLKDAHEFLCFQYASTSRVTLERLPTLGPIQSFCSTRVGDTTWHICGDSQGWIYTRQIPNTQCVGDLHRWTADPIMRSSDPISSISASGSHCVISCLGPGKVMVQNMLDPELLFLLKFNSLNDIWTCHLQGSSLILGASRKAAYISDIDVSRVPEHLATGSDVFSITRQNSLVYTGSRTGSIHRFDLRTSKNRSHILFDDRFGTSPRSSVVHLDMIRDHELLTSHSNGDLLTYDVRFTTKSTKSFPVKSFEGHVNSYTHNLGIAVDHERDLLYAAGQDNHIRAWSLRTGLPLAPQITNKRGNPLTTAFSDPIFSLQVADEAGKDGVSLWATSGRELYEFHLGQRGLGPKG</sequence>
<name>A0ACB8GY26_PSICU</name>
<gene>
    <name evidence="1" type="ORF">JR316_0006988</name>
</gene>
<accession>A0ACB8GY26</accession>
<dbReference type="EMBL" id="JAFIQS020000006">
    <property type="protein sequence ID" value="KAH9480390.1"/>
    <property type="molecule type" value="Genomic_DNA"/>
</dbReference>
<keyword evidence="2" id="KW-1185">Reference proteome</keyword>
<protein>
    <submittedName>
        <fullName evidence="1">DDB1- and CUL4-associated factor 4</fullName>
    </submittedName>
</protein>
<comment type="caution">
    <text evidence="1">The sequence shown here is derived from an EMBL/GenBank/DDBJ whole genome shotgun (WGS) entry which is preliminary data.</text>
</comment>
<evidence type="ECO:0000313" key="2">
    <source>
        <dbReference type="Proteomes" id="UP000664032"/>
    </source>
</evidence>
<organism evidence="1 2">
    <name type="scientific">Psilocybe cubensis</name>
    <name type="common">Psychedelic mushroom</name>
    <name type="synonym">Stropharia cubensis</name>
    <dbReference type="NCBI Taxonomy" id="181762"/>
    <lineage>
        <taxon>Eukaryota</taxon>
        <taxon>Fungi</taxon>
        <taxon>Dikarya</taxon>
        <taxon>Basidiomycota</taxon>
        <taxon>Agaricomycotina</taxon>
        <taxon>Agaricomycetes</taxon>
        <taxon>Agaricomycetidae</taxon>
        <taxon>Agaricales</taxon>
        <taxon>Agaricineae</taxon>
        <taxon>Strophariaceae</taxon>
        <taxon>Psilocybe</taxon>
    </lineage>
</organism>
<proteinExistence type="predicted"/>
<reference evidence="1" key="1">
    <citation type="submission" date="2021-10" db="EMBL/GenBank/DDBJ databases">
        <title>Psilocybe cubensis genome.</title>
        <authorList>
            <person name="Mckernan K.J."/>
            <person name="Crawford S."/>
            <person name="Trippe A."/>
            <person name="Kane L.T."/>
            <person name="Mclaughlin S."/>
        </authorList>
    </citation>
    <scope>NUCLEOTIDE SEQUENCE</scope>
    <source>
        <strain evidence="1">MGC-MH-2018</strain>
    </source>
</reference>
<dbReference type="Proteomes" id="UP000664032">
    <property type="component" value="Unassembled WGS sequence"/>
</dbReference>